<comment type="similarity">
    <text evidence="3">Belongs to the glycosyltransferase 29 family.</text>
</comment>
<evidence type="ECO:0000256" key="3">
    <source>
        <dbReference type="ARBA" id="ARBA00006003"/>
    </source>
</evidence>
<feature type="disulfide bond" evidence="17">
    <location>
        <begin position="205"/>
        <end position="371"/>
    </location>
</feature>
<evidence type="ECO:0000256" key="1">
    <source>
        <dbReference type="ARBA" id="ARBA00004323"/>
    </source>
</evidence>
<evidence type="ECO:0000256" key="5">
    <source>
        <dbReference type="ARBA" id="ARBA00022679"/>
    </source>
</evidence>
<dbReference type="EMBL" id="JAVHJS010000002">
    <property type="protein sequence ID" value="KAK2866682.1"/>
    <property type="molecule type" value="Genomic_DNA"/>
</dbReference>
<keyword evidence="8 18" id="KW-1133">Transmembrane helix</keyword>
<dbReference type="InterPro" id="IPR038578">
    <property type="entry name" value="GT29-like_sf"/>
</dbReference>
<dbReference type="Gene3D" id="3.90.1480.20">
    <property type="entry name" value="Glycosyl transferase family 29"/>
    <property type="match status" value="1"/>
</dbReference>
<dbReference type="FunFam" id="3.90.1480.20:FF:000015">
    <property type="entry name" value="Lactosylceramide alpha-2,3-sialyltransferase"/>
    <property type="match status" value="1"/>
</dbReference>
<evidence type="ECO:0000313" key="20">
    <source>
        <dbReference type="Proteomes" id="UP001187315"/>
    </source>
</evidence>
<comment type="pathway">
    <text evidence="2">Protein modification; protein glycosylation.</text>
</comment>
<comment type="catalytic activity">
    <reaction evidence="13">
        <text>a beta-D-galactosyl-(1-&gt;3)-N-acetyl-alpha-D-galactosaminyl derivative + CMP-N-acetyl-beta-neuraminate = a beta-D-galactosyl-(1-&gt;3)-[N-acetyl-alpha-neuraminyl-(2-&gt;6)]-N-acetyl-alpha-D-galactosaminyl derivative + CMP + H(+)</text>
        <dbReference type="Rhea" id="RHEA:11136"/>
        <dbReference type="ChEBI" id="CHEBI:15378"/>
        <dbReference type="ChEBI" id="CHEBI:57812"/>
        <dbReference type="ChEBI" id="CHEBI:60377"/>
        <dbReference type="ChEBI" id="CHEBI:133470"/>
        <dbReference type="ChEBI" id="CHEBI:140764"/>
        <dbReference type="EC" id="2.4.3.3"/>
    </reaction>
    <physiologicalReaction direction="left-to-right" evidence="13">
        <dbReference type="Rhea" id="RHEA:11137"/>
    </physiologicalReaction>
</comment>
<reference evidence="19" key="1">
    <citation type="submission" date="2023-08" db="EMBL/GenBank/DDBJ databases">
        <title>Pelteobagrus vachellii genome.</title>
        <authorList>
            <person name="Liu H."/>
        </authorList>
    </citation>
    <scope>NUCLEOTIDE SEQUENCE</scope>
    <source>
        <strain evidence="19">PRFRI_2022a</strain>
        <tissue evidence="19">Muscle</tissue>
    </source>
</reference>
<evidence type="ECO:0000313" key="19">
    <source>
        <dbReference type="EMBL" id="KAK2866682.1"/>
    </source>
</evidence>
<organism evidence="19 20">
    <name type="scientific">Tachysurus vachellii</name>
    <name type="common">Darkbarbel catfish</name>
    <name type="synonym">Pelteobagrus vachellii</name>
    <dbReference type="NCBI Taxonomy" id="175792"/>
    <lineage>
        <taxon>Eukaryota</taxon>
        <taxon>Metazoa</taxon>
        <taxon>Chordata</taxon>
        <taxon>Craniata</taxon>
        <taxon>Vertebrata</taxon>
        <taxon>Euteleostomi</taxon>
        <taxon>Actinopterygii</taxon>
        <taxon>Neopterygii</taxon>
        <taxon>Teleostei</taxon>
        <taxon>Ostariophysi</taxon>
        <taxon>Siluriformes</taxon>
        <taxon>Bagridae</taxon>
        <taxon>Tachysurus</taxon>
    </lineage>
</organism>
<evidence type="ECO:0000256" key="13">
    <source>
        <dbReference type="ARBA" id="ARBA00036348"/>
    </source>
</evidence>
<evidence type="ECO:0000256" key="18">
    <source>
        <dbReference type="SAM" id="Phobius"/>
    </source>
</evidence>
<evidence type="ECO:0000256" key="9">
    <source>
        <dbReference type="ARBA" id="ARBA00023034"/>
    </source>
</evidence>
<dbReference type="InterPro" id="IPR001675">
    <property type="entry name" value="Glyco_trans_29"/>
</dbReference>
<evidence type="ECO:0000256" key="17">
    <source>
        <dbReference type="PIRSR" id="PIRSR005557-2"/>
    </source>
</evidence>
<dbReference type="PANTHER" id="PTHR45941:SF1">
    <property type="entry name" value="ALPHA-N-ACETYLGALACTOSAMINIDE ALPHA-2,6-SIALYLTRANSFERASE 1"/>
    <property type="match status" value="1"/>
</dbReference>
<dbReference type="Proteomes" id="UP001187315">
    <property type="component" value="Unassembled WGS sequence"/>
</dbReference>
<comment type="subcellular location">
    <subcellularLocation>
        <location evidence="1">Golgi apparatus membrane</location>
        <topology evidence="1">Single-pass type II membrane protein</topology>
    </subcellularLocation>
</comment>
<dbReference type="GO" id="GO:0000139">
    <property type="term" value="C:Golgi membrane"/>
    <property type="evidence" value="ECO:0007669"/>
    <property type="project" value="UniProtKB-SubCell"/>
</dbReference>
<comment type="catalytic activity">
    <reaction evidence="16">
        <text>a 3-O-[N-acetyl-alpha-D-galactosaminyl]-L-threonyl-[protein] + CMP-N-acetyl-beta-neuraminate = a 3-O-[N-acetyl-alpha-neuraminosyl-(2-&gt;6)-N-acetyl-alpha-D-galactosaminyl]-L-threonyl-[protein] + CMP + H(+)</text>
        <dbReference type="Rhea" id="RHEA:81643"/>
        <dbReference type="Rhea" id="RHEA-COMP:11689"/>
        <dbReference type="Rhea" id="RHEA-COMP:19720"/>
        <dbReference type="ChEBI" id="CHEBI:15378"/>
        <dbReference type="ChEBI" id="CHEBI:57812"/>
        <dbReference type="ChEBI" id="CHEBI:60377"/>
        <dbReference type="ChEBI" id="CHEBI:87075"/>
        <dbReference type="ChEBI" id="CHEBI:231970"/>
    </reaction>
    <physiologicalReaction direction="left-to-right" evidence="16">
        <dbReference type="Rhea" id="RHEA:81644"/>
    </physiologicalReaction>
</comment>
<evidence type="ECO:0000256" key="6">
    <source>
        <dbReference type="ARBA" id="ARBA00022692"/>
    </source>
</evidence>
<dbReference type="InterPro" id="IPR012163">
    <property type="entry name" value="Sialyl_trans"/>
</dbReference>
<evidence type="ECO:0000256" key="10">
    <source>
        <dbReference type="ARBA" id="ARBA00023136"/>
    </source>
</evidence>
<feature type="transmembrane region" description="Helical" evidence="18">
    <location>
        <begin position="6"/>
        <end position="26"/>
    </location>
</feature>
<keyword evidence="10 18" id="KW-0472">Membrane</keyword>
<dbReference type="GO" id="GO:0001665">
    <property type="term" value="F:alpha-N-acetylgalactosaminide alpha-2,6-sialyltransferase activity"/>
    <property type="evidence" value="ECO:0007669"/>
    <property type="project" value="UniProtKB-EC"/>
</dbReference>
<keyword evidence="20" id="KW-1185">Reference proteome</keyword>
<evidence type="ECO:0000256" key="7">
    <source>
        <dbReference type="ARBA" id="ARBA00022968"/>
    </source>
</evidence>
<keyword evidence="7" id="KW-0735">Signal-anchor</keyword>
<keyword evidence="12" id="KW-0325">Glycoprotein</keyword>
<keyword evidence="9" id="KW-0333">Golgi apparatus</keyword>
<dbReference type="PIRSF" id="PIRSF005557">
    <property type="entry name" value="Sialyl_trans"/>
    <property type="match status" value="1"/>
</dbReference>
<evidence type="ECO:0000256" key="12">
    <source>
        <dbReference type="ARBA" id="ARBA00023180"/>
    </source>
</evidence>
<evidence type="ECO:0000256" key="15">
    <source>
        <dbReference type="ARBA" id="ARBA00050664"/>
    </source>
</evidence>
<protein>
    <recommendedName>
        <fullName evidence="14">alpha-N-acetylgalactosaminide alpha-2,6-sialyltransferase</fullName>
        <ecNumber evidence="14">2.4.3.3</ecNumber>
    </recommendedName>
</protein>
<gene>
    <name evidence="19" type="ORF">Q7C36_002738</name>
</gene>
<dbReference type="Pfam" id="PF00777">
    <property type="entry name" value="Glyco_transf_29"/>
    <property type="match status" value="1"/>
</dbReference>
<proteinExistence type="inferred from homology"/>
<evidence type="ECO:0000256" key="11">
    <source>
        <dbReference type="ARBA" id="ARBA00023157"/>
    </source>
</evidence>
<dbReference type="EC" id="2.4.3.3" evidence="14"/>
<evidence type="ECO:0000256" key="14">
    <source>
        <dbReference type="ARBA" id="ARBA00039109"/>
    </source>
</evidence>
<evidence type="ECO:0000256" key="2">
    <source>
        <dbReference type="ARBA" id="ARBA00004922"/>
    </source>
</evidence>
<keyword evidence="4" id="KW-0328">Glycosyltransferase</keyword>
<keyword evidence="5" id="KW-0808">Transferase</keyword>
<keyword evidence="6 18" id="KW-0812">Transmembrane</keyword>
<evidence type="ECO:0000256" key="4">
    <source>
        <dbReference type="ARBA" id="ARBA00022676"/>
    </source>
</evidence>
<evidence type="ECO:0000256" key="16">
    <source>
        <dbReference type="ARBA" id="ARBA00052285"/>
    </source>
</evidence>
<name>A0AA88NYF6_TACVA</name>
<evidence type="ECO:0000256" key="8">
    <source>
        <dbReference type="ARBA" id="ARBA00022989"/>
    </source>
</evidence>
<sequence length="432" mass="50203">MQSQVVAVSTLLFFCILIYTLIWISIQVKWISFQAFNNPERNSDSFWNGGEKFKGNLLTGNVVNTPSLNLSPEKTTKGASELKHPIDVTPFPIIYKDKFTKMPSWDFEDVYMQSSEARRPVCSVSHQNSKDKEFQKAAMWNIQLWFHNGHLDMNEWNRLAHFNNPFGFMEYNYMDIKKAVDLIPKPIYNQLLPVPSDSPDGCIRCAVVGTGGILNGSRMGKEIDSHNYVFRVNGAVTKGFENDVGNKTSVYVHTSFSLSQSLLNLESYGFERIPQDEGIKYVMIPEGLRDFEWLEGLLLNKTLTYGSYKGYRPNTYYSDRLQKDSLYVLHPDFLRYVRNRFLPSKSLEKSYWHSYRPTNGAFTLFLALHTCDIVDVYGYITADYSKYANNYFEQTKKNSVVFYIDRDYELEMKTWKKLHDAGIINLYQRQEQ</sequence>
<accession>A0AA88NYF6</accession>
<dbReference type="PANTHER" id="PTHR45941">
    <property type="entry name" value="ALPHA-N-ACETYLGALACTOSAMINIDE ALPHA-2,6-SIALYLTRANSFERASE 2-LIKE-RELATED"/>
    <property type="match status" value="1"/>
</dbReference>
<comment type="caution">
    <text evidence="19">The sequence shown here is derived from an EMBL/GenBank/DDBJ whole genome shotgun (WGS) entry which is preliminary data.</text>
</comment>
<dbReference type="GO" id="GO:0009312">
    <property type="term" value="P:oligosaccharide biosynthetic process"/>
    <property type="evidence" value="ECO:0007669"/>
    <property type="project" value="TreeGrafter"/>
</dbReference>
<keyword evidence="11" id="KW-1015">Disulfide bond</keyword>
<dbReference type="AlphaFoldDB" id="A0AA88NYF6"/>
<comment type="catalytic activity">
    <reaction evidence="15">
        <text>a 3-O-[N-acetyl-alpha-neuraminyl-(2-&gt;3)-beta-D-galactosyl-(1-&gt;3)-N-acetyl-alpha-D-galactosaminyl]-L-threonyl-[protein] + CMP-N-acetyl-beta-neuraminate = a 3-O-{alpha-Neu5Ac-(2-&gt;3)-beta-D-Gal-(1-&gt;3)-[alpha-Neu5Ac-(2-&gt;6)]-alpha-D-GalNAc}-L-threonyl-[protein] + CMP + H(+)</text>
        <dbReference type="Rhea" id="RHEA:81659"/>
        <dbReference type="Rhea" id="RHEA-COMP:14417"/>
        <dbReference type="Rhea" id="RHEA-COMP:16763"/>
        <dbReference type="ChEBI" id="CHEBI:15378"/>
        <dbReference type="ChEBI" id="CHEBI:57812"/>
        <dbReference type="ChEBI" id="CHEBI:60377"/>
        <dbReference type="ChEBI" id="CHEBI:139598"/>
        <dbReference type="ChEBI" id="CHEBI:156398"/>
    </reaction>
    <physiologicalReaction direction="left-to-right" evidence="15">
        <dbReference type="Rhea" id="RHEA:81660"/>
    </physiologicalReaction>
</comment>